<dbReference type="SUPFAM" id="SSF49785">
    <property type="entry name" value="Galactose-binding domain-like"/>
    <property type="match status" value="1"/>
</dbReference>
<dbReference type="InterPro" id="IPR000421">
    <property type="entry name" value="FA58C"/>
</dbReference>
<feature type="domain" description="F5/8 type C" evidence="1">
    <location>
        <begin position="1"/>
        <end position="93"/>
    </location>
</feature>
<protein>
    <submittedName>
        <fullName evidence="2">F5/8 type C domain-containing protein</fullName>
    </submittedName>
</protein>
<dbReference type="InterPro" id="IPR008979">
    <property type="entry name" value="Galactose-bd-like_sf"/>
</dbReference>
<dbReference type="PROSITE" id="PS50022">
    <property type="entry name" value="FA58C_3"/>
    <property type="match status" value="1"/>
</dbReference>
<accession>A0A1N5W0T7</accession>
<dbReference type="OrthoDB" id="227157at2"/>
<dbReference type="PANTHER" id="PTHR40469">
    <property type="entry name" value="SECRETED GLYCOSYL HYDROLASE"/>
    <property type="match status" value="1"/>
</dbReference>
<dbReference type="InterPro" id="IPR035992">
    <property type="entry name" value="Ricin_B-like_lectins"/>
</dbReference>
<reference evidence="3" key="1">
    <citation type="submission" date="2016-12" db="EMBL/GenBank/DDBJ databases">
        <authorList>
            <person name="Varghese N."/>
            <person name="Submissions S."/>
        </authorList>
    </citation>
    <scope>NUCLEOTIDE SEQUENCE [LARGE SCALE GENOMIC DNA]</scope>
    <source>
        <strain evidence="3">DSM 45599</strain>
    </source>
</reference>
<dbReference type="Gene3D" id="2.80.10.50">
    <property type="match status" value="2"/>
</dbReference>
<dbReference type="PROSITE" id="PS50231">
    <property type="entry name" value="RICIN_B_LECTIN"/>
    <property type="match status" value="1"/>
</dbReference>
<dbReference type="AlphaFoldDB" id="A0A1N5W0T7"/>
<dbReference type="Pfam" id="PF00652">
    <property type="entry name" value="Ricin_B_lectin"/>
    <property type="match status" value="1"/>
</dbReference>
<evidence type="ECO:0000259" key="1">
    <source>
        <dbReference type="PROSITE" id="PS50022"/>
    </source>
</evidence>
<proteinExistence type="predicted"/>
<dbReference type="PANTHER" id="PTHR40469:SF2">
    <property type="entry name" value="GALACTOSE-BINDING DOMAIN-LIKE SUPERFAMILY PROTEIN"/>
    <property type="match status" value="1"/>
</dbReference>
<organism evidence="2 3">
    <name type="scientific">Micromonospora cremea</name>
    <dbReference type="NCBI Taxonomy" id="709881"/>
    <lineage>
        <taxon>Bacteria</taxon>
        <taxon>Bacillati</taxon>
        <taxon>Actinomycetota</taxon>
        <taxon>Actinomycetes</taxon>
        <taxon>Micromonosporales</taxon>
        <taxon>Micromonosporaceae</taxon>
        <taxon>Micromonospora</taxon>
    </lineage>
</organism>
<dbReference type="CDD" id="cd23451">
    <property type="entry name" value="beta-trefoil_Ricin_laminarinase"/>
    <property type="match status" value="1"/>
</dbReference>
<dbReference type="InterPro" id="IPR000772">
    <property type="entry name" value="Ricin_B_lectin"/>
</dbReference>
<dbReference type="RefSeq" id="WP_074310750.1">
    <property type="nucleotide sequence ID" value="NZ_FSQT01000001.1"/>
</dbReference>
<dbReference type="Pfam" id="PF22633">
    <property type="entry name" value="F5_F8_type_C_2"/>
    <property type="match status" value="1"/>
</dbReference>
<keyword evidence="3" id="KW-1185">Reference proteome</keyword>
<dbReference type="SUPFAM" id="SSF50370">
    <property type="entry name" value="Ricin B-like lectins"/>
    <property type="match status" value="1"/>
</dbReference>
<gene>
    <name evidence="2" type="ORF">SAMN04489832_2051</name>
</gene>
<dbReference type="EMBL" id="FSQT01000001">
    <property type="protein sequence ID" value="SIM78922.1"/>
    <property type="molecule type" value="Genomic_DNA"/>
</dbReference>
<dbReference type="SMART" id="SM00458">
    <property type="entry name" value="RICIN"/>
    <property type="match status" value="1"/>
</dbReference>
<evidence type="ECO:0000313" key="2">
    <source>
        <dbReference type="EMBL" id="SIM78922.1"/>
    </source>
</evidence>
<dbReference type="Gene3D" id="2.60.120.260">
    <property type="entry name" value="Galactose-binding domain-like"/>
    <property type="match status" value="1"/>
</dbReference>
<evidence type="ECO:0000313" key="3">
    <source>
        <dbReference type="Proteomes" id="UP000185124"/>
    </source>
</evidence>
<sequence>MDLGASHAVNRVVVKHAGAGGENTAWNTRDFTVASSADGTTWTTRATVTGNTASTTTHDVTAPGTRYVRLAITAPTSTSDPAARIYELEVYASTGGGSGSITGVGGKCLDVDNAGTADGTKVQLWTCNGTAAQTWSRIGDTYRALGKCLDVDNGGTADGTKVQLWTCNGTGSQVWQPQADGSIRNPQSGKVLQATGAGTADGTQIQIGTYAGGAHQKWVVNGG</sequence>
<dbReference type="Proteomes" id="UP000185124">
    <property type="component" value="Unassembled WGS sequence"/>
</dbReference>
<dbReference type="STRING" id="709881.SAMN04489832_2051"/>
<name>A0A1N5W0T7_9ACTN</name>